<gene>
    <name evidence="2" type="ORF">HO173_003269</name>
</gene>
<proteinExistence type="predicted"/>
<sequence length="86" mass="9731">MEKPSDSKAPSTKNTGLLSKIPRQIATQQAENTTATWPAISACLGNITLWYITAMSTQEKDLLRRSQPIKPLQTRVTYRTMHIWTN</sequence>
<dbReference type="Proteomes" id="UP000578531">
    <property type="component" value="Unassembled WGS sequence"/>
</dbReference>
<dbReference type="RefSeq" id="XP_037168061.1">
    <property type="nucleotide sequence ID" value="XM_037305196.1"/>
</dbReference>
<accession>A0A8H6G1L7</accession>
<name>A0A8H6G1L7_9LECA</name>
<comment type="caution">
    <text evidence="2">The sequence shown here is derived from an EMBL/GenBank/DDBJ whole genome shotgun (WGS) entry which is preliminary data.</text>
</comment>
<dbReference type="EMBL" id="JACCJC010000008">
    <property type="protein sequence ID" value="KAF6238762.1"/>
    <property type="molecule type" value="Genomic_DNA"/>
</dbReference>
<organism evidence="2 3">
    <name type="scientific">Letharia columbiana</name>
    <dbReference type="NCBI Taxonomy" id="112416"/>
    <lineage>
        <taxon>Eukaryota</taxon>
        <taxon>Fungi</taxon>
        <taxon>Dikarya</taxon>
        <taxon>Ascomycota</taxon>
        <taxon>Pezizomycotina</taxon>
        <taxon>Lecanoromycetes</taxon>
        <taxon>OSLEUM clade</taxon>
        <taxon>Lecanoromycetidae</taxon>
        <taxon>Lecanorales</taxon>
        <taxon>Lecanorineae</taxon>
        <taxon>Parmeliaceae</taxon>
        <taxon>Letharia</taxon>
    </lineage>
</organism>
<feature type="compositionally biased region" description="Polar residues" evidence="1">
    <location>
        <begin position="8"/>
        <end position="17"/>
    </location>
</feature>
<dbReference type="AlphaFoldDB" id="A0A8H6G1L7"/>
<evidence type="ECO:0000313" key="3">
    <source>
        <dbReference type="Proteomes" id="UP000578531"/>
    </source>
</evidence>
<evidence type="ECO:0000313" key="2">
    <source>
        <dbReference type="EMBL" id="KAF6238762.1"/>
    </source>
</evidence>
<keyword evidence="3" id="KW-1185">Reference proteome</keyword>
<evidence type="ECO:0000256" key="1">
    <source>
        <dbReference type="SAM" id="MobiDB-lite"/>
    </source>
</evidence>
<reference evidence="2 3" key="1">
    <citation type="journal article" date="2020" name="Genomics">
        <title>Complete, high-quality genomes from long-read metagenomic sequencing of two wolf lichen thalli reveals enigmatic genome architecture.</title>
        <authorList>
            <person name="McKenzie S.K."/>
            <person name="Walston R.F."/>
            <person name="Allen J.L."/>
        </authorList>
    </citation>
    <scope>NUCLEOTIDE SEQUENCE [LARGE SCALE GENOMIC DNA]</scope>
    <source>
        <strain evidence="2">WasteWater2</strain>
    </source>
</reference>
<dbReference type="GeneID" id="59284937"/>
<feature type="region of interest" description="Disordered" evidence="1">
    <location>
        <begin position="1"/>
        <end position="22"/>
    </location>
</feature>
<protein>
    <submittedName>
        <fullName evidence="2">Uncharacterized protein</fullName>
    </submittedName>
</protein>